<proteinExistence type="predicted"/>
<evidence type="ECO:0000259" key="2">
    <source>
        <dbReference type="PROSITE" id="PS50010"/>
    </source>
</evidence>
<dbReference type="SUPFAM" id="SSF48065">
    <property type="entry name" value="DBL homology domain (DH-domain)"/>
    <property type="match status" value="1"/>
</dbReference>
<dbReference type="PANTHER" id="PTHR22834">
    <property type="entry name" value="NUCLEAR FUSION PROTEIN FUS2"/>
    <property type="match status" value="1"/>
</dbReference>
<reference evidence="3" key="1">
    <citation type="submission" date="2022-07" db="EMBL/GenBank/DDBJ databases">
        <title>Phylogenomic reconstructions and comparative analyses of Kickxellomycotina fungi.</title>
        <authorList>
            <person name="Reynolds N.K."/>
            <person name="Stajich J.E."/>
            <person name="Barry K."/>
            <person name="Grigoriev I.V."/>
            <person name="Crous P."/>
            <person name="Smith M.E."/>
        </authorList>
    </citation>
    <scope>NUCLEOTIDE SEQUENCE</scope>
    <source>
        <strain evidence="3">NRRL 1566</strain>
    </source>
</reference>
<dbReference type="OrthoDB" id="10256089at2759"/>
<dbReference type="AlphaFoldDB" id="A0A9W8LZ93"/>
<evidence type="ECO:0000313" key="3">
    <source>
        <dbReference type="EMBL" id="KAJ2846705.1"/>
    </source>
</evidence>
<dbReference type="SMART" id="SM00325">
    <property type="entry name" value="RhoGEF"/>
    <property type="match status" value="1"/>
</dbReference>
<dbReference type="Pfam" id="PF00621">
    <property type="entry name" value="RhoGEF"/>
    <property type="match status" value="2"/>
</dbReference>
<dbReference type="InterPro" id="IPR000219">
    <property type="entry name" value="DH_dom"/>
</dbReference>
<protein>
    <recommendedName>
        <fullName evidence="2">DH domain-containing protein</fullName>
    </recommendedName>
</protein>
<dbReference type="GO" id="GO:0005737">
    <property type="term" value="C:cytoplasm"/>
    <property type="evidence" value="ECO:0007669"/>
    <property type="project" value="TreeGrafter"/>
</dbReference>
<accession>A0A9W8LZ93</accession>
<feature type="compositionally biased region" description="Low complexity" evidence="1">
    <location>
        <begin position="843"/>
        <end position="858"/>
    </location>
</feature>
<feature type="compositionally biased region" description="Polar residues" evidence="1">
    <location>
        <begin position="1120"/>
        <end position="1134"/>
    </location>
</feature>
<sequence>MVESGQSSSHINDVSHTETAKQPVSTESALTANTAYEKAACMDSLPNSEAPESTADTSDEELYLRRASVLYHELWTSEWVEHQAVDIKPSNDGDGQSEIGAGCSQLFDGNSNTDPTENVLELEPLGTTKPATASAKITTETTQHTMSDTMTHGNNEHADTGNADCSSRHFPELQKSWGSLLDAYVEPSSTTCDRIAPVPKFSASDLADALVGTIRRLEDDHTLRLHKRWSVVKELAITEAHYLRDLLVLRAVFYEPLTDPVGGSQLRADDIQIIFGNLDQVIDCARSLVEYLTVAVVYEANRCCILNTSEECTSDNKYLQDTPTILQHVKCCDEAPARRQCGNRPASQPDAANFAKSGDSALRNSAWADISIAQAFLLTSQRMERVYAQYCQKFEAASRRIIELKHLAATATCSGPACATAPTTPLAPAPAAAAAAAASGSPFADHLRGWRQFPTGNGSPAHSSIASYGSIFIGPEDGSTEDNVAYASSVQRLISEQTQLLAGKTTSWDLPSLLIKPVQRILKYPLLIRSLLGLTPTHTLDRNRLEKAAQSVERIAETINAVNSTNGLRISAVSTPSTLSTQGYDSQGRITRELRRVLRRKPGNASHMRTKSHTESFVKDKLRMSIKSKPPISNERLWPTSAATSSSPVSGAEALIEQHESRLSGLIQTLRQWESCLRILLRQQTALVAWWHELYVDIDENAERATKAYTPSLLSSMHRNSSVFVSEENGCRSPMGINQSFQQQWHLVPELLLPIHSQKYNNSAYDQTSHGDPSNSEAMSWVLHKRERTARYYAALEAISDIFAETVCEPLKFKVYPVLATLMQTYSDGPRYILSEILRLSSSSSSTVGGSNTVGSSDPESDSSRISQLQRALADDLPRLFEYERTVVRLILEQIATIQHDFYSRIVHHLSESIEDVQFNVLGQINSSSSEPDHVNSKGLPANSCDIDWPKPSCTPGTNQTVHQNTDEQAGSMPPSASECTSQIKSGLWLLAQEAQRHSPAQSVVKSRHRHYTIDPTDSSDTISDNSISFDEYASVSVFDLSATTANEVSRSAWSIPAQRRLDKSLIYGESSERRLGVDVPAKSPASLSSRHMRKKSSGFIERITNFKPGKIMRSHPESAPSSSVRITDNSSMDSAKPRPQKGIFTGSSGGSPPPPIPPIVRLPSRSTLRTKSDADLRSTATRWTEKAMFEPLPTVDPIRFSKGFIDATFQMLDSQTQPATKKPAQDTADSQEYGK</sequence>
<evidence type="ECO:0000313" key="4">
    <source>
        <dbReference type="Proteomes" id="UP001139887"/>
    </source>
</evidence>
<comment type="caution">
    <text evidence="3">The sequence shown here is derived from an EMBL/GenBank/DDBJ whole genome shotgun (WGS) entry which is preliminary data.</text>
</comment>
<feature type="region of interest" description="Disordered" evidence="1">
    <location>
        <begin position="1214"/>
        <end position="1236"/>
    </location>
</feature>
<feature type="region of interest" description="Disordered" evidence="1">
    <location>
        <begin position="1111"/>
        <end position="1178"/>
    </location>
</feature>
<dbReference type="GO" id="GO:0031991">
    <property type="term" value="P:regulation of actomyosin contractile ring contraction"/>
    <property type="evidence" value="ECO:0007669"/>
    <property type="project" value="TreeGrafter"/>
</dbReference>
<dbReference type="PANTHER" id="PTHR22834:SF20">
    <property type="entry name" value="SH3 DOMAIN-CONTAINING PROTEIN"/>
    <property type="match status" value="1"/>
</dbReference>
<name>A0A9W8LZ93_9FUNG</name>
<dbReference type="Gene3D" id="1.20.900.10">
    <property type="entry name" value="Dbl homology (DH) domain"/>
    <property type="match status" value="2"/>
</dbReference>
<feature type="compositionally biased region" description="Polar residues" evidence="1">
    <location>
        <begin position="955"/>
        <end position="969"/>
    </location>
</feature>
<keyword evidence="4" id="KW-1185">Reference proteome</keyword>
<feature type="compositionally biased region" description="Polar residues" evidence="1">
    <location>
        <begin position="1"/>
        <end position="12"/>
    </location>
</feature>
<feature type="region of interest" description="Disordered" evidence="1">
    <location>
        <begin position="1"/>
        <end position="27"/>
    </location>
</feature>
<evidence type="ECO:0000256" key="1">
    <source>
        <dbReference type="SAM" id="MobiDB-lite"/>
    </source>
</evidence>
<feature type="region of interest" description="Disordered" evidence="1">
    <location>
        <begin position="843"/>
        <end position="867"/>
    </location>
</feature>
<feature type="compositionally biased region" description="Pro residues" evidence="1">
    <location>
        <begin position="1152"/>
        <end position="1161"/>
    </location>
</feature>
<dbReference type="InterPro" id="IPR051492">
    <property type="entry name" value="Dynamin-Rho_GEF"/>
</dbReference>
<dbReference type="Proteomes" id="UP001139887">
    <property type="component" value="Unassembled WGS sequence"/>
</dbReference>
<gene>
    <name evidence="3" type="ORF">IWW36_004220</name>
</gene>
<feature type="region of interest" description="Disordered" evidence="1">
    <location>
        <begin position="953"/>
        <end position="978"/>
    </location>
</feature>
<dbReference type="PROSITE" id="PS50010">
    <property type="entry name" value="DH_2"/>
    <property type="match status" value="1"/>
</dbReference>
<organism evidence="3 4">
    <name type="scientific">Coemansia brasiliensis</name>
    <dbReference type="NCBI Taxonomy" id="2650707"/>
    <lineage>
        <taxon>Eukaryota</taxon>
        <taxon>Fungi</taxon>
        <taxon>Fungi incertae sedis</taxon>
        <taxon>Zoopagomycota</taxon>
        <taxon>Kickxellomycotina</taxon>
        <taxon>Kickxellomycetes</taxon>
        <taxon>Kickxellales</taxon>
        <taxon>Kickxellaceae</taxon>
        <taxon>Coemansia</taxon>
    </lineage>
</organism>
<dbReference type="GO" id="GO:0032955">
    <property type="term" value="P:regulation of division septum assembly"/>
    <property type="evidence" value="ECO:0007669"/>
    <property type="project" value="TreeGrafter"/>
</dbReference>
<feature type="domain" description="DH" evidence="2">
    <location>
        <begin position="227"/>
        <end position="562"/>
    </location>
</feature>
<dbReference type="EMBL" id="JANBUW010000473">
    <property type="protein sequence ID" value="KAJ2846705.1"/>
    <property type="molecule type" value="Genomic_DNA"/>
</dbReference>
<dbReference type="InterPro" id="IPR035899">
    <property type="entry name" value="DBL_dom_sf"/>
</dbReference>
<dbReference type="GO" id="GO:0005085">
    <property type="term" value="F:guanyl-nucleotide exchange factor activity"/>
    <property type="evidence" value="ECO:0007669"/>
    <property type="project" value="InterPro"/>
</dbReference>